<dbReference type="EMBL" id="JEMT01010706">
    <property type="protein sequence ID" value="EXX77573.1"/>
    <property type="molecule type" value="Genomic_DNA"/>
</dbReference>
<dbReference type="Gene3D" id="1.10.510.10">
    <property type="entry name" value="Transferase(Phosphotransferase) domain 1"/>
    <property type="match status" value="1"/>
</dbReference>
<dbReference type="GO" id="GO:0004674">
    <property type="term" value="F:protein serine/threonine kinase activity"/>
    <property type="evidence" value="ECO:0007669"/>
    <property type="project" value="TreeGrafter"/>
</dbReference>
<reference evidence="3 4" key="1">
    <citation type="submission" date="2014-02" db="EMBL/GenBank/DDBJ databases">
        <title>Single nucleus genome sequencing reveals high similarity among nuclei of an endomycorrhizal fungus.</title>
        <authorList>
            <person name="Lin K."/>
            <person name="Geurts R."/>
            <person name="Zhang Z."/>
            <person name="Limpens E."/>
            <person name="Saunders D.G."/>
            <person name="Mu D."/>
            <person name="Pang E."/>
            <person name="Cao H."/>
            <person name="Cha H."/>
            <person name="Lin T."/>
            <person name="Zhou Q."/>
            <person name="Shang Y."/>
            <person name="Li Y."/>
            <person name="Ivanov S."/>
            <person name="Sharma T."/>
            <person name="Velzen R.V."/>
            <person name="Ruijter N.D."/>
            <person name="Aanen D.K."/>
            <person name="Win J."/>
            <person name="Kamoun S."/>
            <person name="Bisseling T."/>
            <person name="Huang S."/>
        </authorList>
    </citation>
    <scope>NUCLEOTIDE SEQUENCE [LARGE SCALE GENOMIC DNA]</scope>
    <source>
        <strain evidence="4">DAOM197198w</strain>
    </source>
</reference>
<organism evidence="3 4">
    <name type="scientific">Rhizophagus irregularis (strain DAOM 197198w)</name>
    <name type="common">Glomus intraradices</name>
    <dbReference type="NCBI Taxonomy" id="1432141"/>
    <lineage>
        <taxon>Eukaryota</taxon>
        <taxon>Fungi</taxon>
        <taxon>Fungi incertae sedis</taxon>
        <taxon>Mucoromycota</taxon>
        <taxon>Glomeromycotina</taxon>
        <taxon>Glomeromycetes</taxon>
        <taxon>Glomerales</taxon>
        <taxon>Glomeraceae</taxon>
        <taxon>Rhizophagus</taxon>
    </lineage>
</organism>
<dbReference type="AlphaFoldDB" id="A0A015NE56"/>
<dbReference type="PROSITE" id="PS50011">
    <property type="entry name" value="PROTEIN_KINASE_DOM"/>
    <property type="match status" value="1"/>
</dbReference>
<proteinExistence type="predicted"/>
<dbReference type="PRINTS" id="PR00109">
    <property type="entry name" value="TYRKINASE"/>
</dbReference>
<comment type="caution">
    <text evidence="3">The sequence shown here is derived from an EMBL/GenBank/DDBJ whole genome shotgun (WGS) entry which is preliminary data.</text>
</comment>
<sequence length="502" mass="58208">MSYKTDTENSINWIEKTISKKRIKYYEYEYFNDIQEIDSEGFGKTFRVKWKKSNQYLSLKSFKKFDNLVVKELVHELKLRLRVEFYNNIIGFYGITTKENEIDKTKEYLLVTEYADSGNLRNYLKNNFHRLTWDNKYELAYQLAGAGSYLHEEEMVHLDLHSKSILVHQNIIKLADFGLTRRIEEASKNQTRPFSIPYTDPKRLTNRKYNLNQKSDVYSIGVLLWEISSGRPPFYNDGKAYDIGLIYEISQGNREKPIPGTPESYVKIYTECWNQEPDNRPTIDEVVDKLKSAKNAKNENNVKNAKNAKNDQTNKLGRDPNADRSNYSSNDINRIVTNGVVDCIKFKNEIVKPIGTMVNGIINDIVNKNQEKELDDVIDRDIFNDRNKNNNVKSQQTYDHLLINQQDSGSNNLSERLRAEREKVLKMCKEAENVFTEVGDAIEKQDRKKILGMIKKSAEGAVAEILQSNSQNDEEMVEIIESLQKTAQRTAEAVHESPCNVN</sequence>
<evidence type="ECO:0000313" key="3">
    <source>
        <dbReference type="EMBL" id="EXX77573.1"/>
    </source>
</evidence>
<evidence type="ECO:0000259" key="2">
    <source>
        <dbReference type="PROSITE" id="PS50011"/>
    </source>
</evidence>
<dbReference type="InterPro" id="IPR051681">
    <property type="entry name" value="Ser/Thr_Kinases-Pseudokinases"/>
</dbReference>
<accession>A0A015NE56</accession>
<dbReference type="InterPro" id="IPR000719">
    <property type="entry name" value="Prot_kinase_dom"/>
</dbReference>
<evidence type="ECO:0000313" key="4">
    <source>
        <dbReference type="Proteomes" id="UP000022910"/>
    </source>
</evidence>
<evidence type="ECO:0000256" key="1">
    <source>
        <dbReference type="SAM" id="MobiDB-lite"/>
    </source>
</evidence>
<dbReference type="OrthoDB" id="1890790at2759"/>
<feature type="domain" description="Protein kinase" evidence="2">
    <location>
        <begin position="31"/>
        <end position="293"/>
    </location>
</feature>
<dbReference type="Proteomes" id="UP000022910">
    <property type="component" value="Unassembled WGS sequence"/>
</dbReference>
<keyword evidence="4" id="KW-1185">Reference proteome</keyword>
<dbReference type="Gene3D" id="1.20.1480.30">
    <property type="entry name" value="Designed four-helix bundle protein"/>
    <property type="match status" value="1"/>
</dbReference>
<dbReference type="GO" id="GO:0005524">
    <property type="term" value="F:ATP binding"/>
    <property type="evidence" value="ECO:0007669"/>
    <property type="project" value="InterPro"/>
</dbReference>
<dbReference type="HOGENOM" id="CLU_000288_7_12_1"/>
<feature type="region of interest" description="Disordered" evidence="1">
    <location>
        <begin position="292"/>
        <end position="328"/>
    </location>
</feature>
<name>A0A015NE56_RHIIW</name>
<dbReference type="InterPro" id="IPR001245">
    <property type="entry name" value="Ser-Thr/Tyr_kinase_cat_dom"/>
</dbReference>
<dbReference type="PANTHER" id="PTHR44329">
    <property type="entry name" value="SERINE/THREONINE-PROTEIN KINASE TNNI3K-RELATED"/>
    <property type="match status" value="1"/>
</dbReference>
<dbReference type="SUPFAM" id="SSF56112">
    <property type="entry name" value="Protein kinase-like (PK-like)"/>
    <property type="match status" value="1"/>
</dbReference>
<dbReference type="InterPro" id="IPR011009">
    <property type="entry name" value="Kinase-like_dom_sf"/>
</dbReference>
<feature type="compositionally biased region" description="Low complexity" evidence="1">
    <location>
        <begin position="293"/>
        <end position="307"/>
    </location>
</feature>
<protein>
    <submittedName>
        <fullName evidence="3">Cdc15p</fullName>
    </submittedName>
</protein>
<gene>
    <name evidence="3" type="ORF">RirG_022570</name>
</gene>
<dbReference type="Pfam" id="PF07714">
    <property type="entry name" value="PK_Tyr_Ser-Thr"/>
    <property type="match status" value="1"/>
</dbReference>